<organism evidence="1 2">
    <name type="scientific">Acinetobacter shaoyimingii</name>
    <dbReference type="NCBI Taxonomy" id="2715164"/>
    <lineage>
        <taxon>Bacteria</taxon>
        <taxon>Pseudomonadati</taxon>
        <taxon>Pseudomonadota</taxon>
        <taxon>Gammaproteobacteria</taxon>
        <taxon>Moraxellales</taxon>
        <taxon>Moraxellaceae</taxon>
        <taxon>Acinetobacter</taxon>
    </lineage>
</organism>
<reference evidence="1 2" key="1">
    <citation type="submission" date="2020-03" db="EMBL/GenBank/DDBJ databases">
        <authorList>
            <person name="Zhu W."/>
        </authorList>
    </citation>
    <scope>NUCLEOTIDE SEQUENCE [LARGE SCALE GENOMIC DNA]</scope>
    <source>
        <strain evidence="1 2">323-1</strain>
    </source>
</reference>
<proteinExistence type="predicted"/>
<dbReference type="InterPro" id="IPR050767">
    <property type="entry name" value="Sel1_AlgK"/>
</dbReference>
<dbReference type="InterPro" id="IPR006597">
    <property type="entry name" value="Sel1-like"/>
</dbReference>
<evidence type="ECO:0000313" key="1">
    <source>
        <dbReference type="EMBL" id="QIO04719.1"/>
    </source>
</evidence>
<dbReference type="PANTHER" id="PTHR11102">
    <property type="entry name" value="SEL-1-LIKE PROTEIN"/>
    <property type="match status" value="1"/>
</dbReference>
<dbReference type="SMART" id="SM00671">
    <property type="entry name" value="SEL1"/>
    <property type="match status" value="1"/>
</dbReference>
<dbReference type="PANTHER" id="PTHR11102:SF160">
    <property type="entry name" value="ERAD-ASSOCIATED E3 UBIQUITIN-PROTEIN LIGASE COMPONENT HRD3"/>
    <property type="match status" value="1"/>
</dbReference>
<dbReference type="SUPFAM" id="SSF81901">
    <property type="entry name" value="HCP-like"/>
    <property type="match status" value="1"/>
</dbReference>
<dbReference type="Pfam" id="PF08238">
    <property type="entry name" value="Sel1"/>
    <property type="match status" value="2"/>
</dbReference>
<dbReference type="EMBL" id="CP049801">
    <property type="protein sequence ID" value="QIO04719.1"/>
    <property type="molecule type" value="Genomic_DNA"/>
</dbReference>
<gene>
    <name evidence="1" type="ORF">G8E00_01470</name>
</gene>
<sequence>MLTYLLKKVRKQNELKNNFHQSSSSEANYELQQAHVFEENISNNLYSNRPDGYTNNQDARNAMWNYLRAALRGDKDAQYKMGLSYLNGQLGLDRNYQHAEKWLSQAANQGHPAAQQELQRALNQIVIS</sequence>
<accession>A0A6G8RRX2</accession>
<dbReference type="Proteomes" id="UP000502297">
    <property type="component" value="Chromosome"/>
</dbReference>
<dbReference type="RefSeq" id="WP_166221517.1">
    <property type="nucleotide sequence ID" value="NZ_CP049801.1"/>
</dbReference>
<keyword evidence="2" id="KW-1185">Reference proteome</keyword>
<dbReference type="KEGG" id="asha:G8E00_01470"/>
<protein>
    <submittedName>
        <fullName evidence="1">Sel1 repeat family protein</fullName>
    </submittedName>
</protein>
<dbReference type="Gene3D" id="1.25.40.10">
    <property type="entry name" value="Tetratricopeptide repeat domain"/>
    <property type="match status" value="1"/>
</dbReference>
<dbReference type="InterPro" id="IPR011990">
    <property type="entry name" value="TPR-like_helical_dom_sf"/>
</dbReference>
<dbReference type="AlphaFoldDB" id="A0A6G8RRX2"/>
<evidence type="ECO:0000313" key="2">
    <source>
        <dbReference type="Proteomes" id="UP000502297"/>
    </source>
</evidence>
<name>A0A6G8RRX2_9GAMM</name>